<evidence type="ECO:0000256" key="13">
    <source>
        <dbReference type="SAM" id="Phobius"/>
    </source>
</evidence>
<keyword evidence="10 13" id="KW-0472">Membrane</keyword>
<evidence type="ECO:0000256" key="7">
    <source>
        <dbReference type="ARBA" id="ARBA00022958"/>
    </source>
</evidence>
<comment type="caution">
    <text evidence="14">The sequence shown here is derived from an EMBL/GenBank/DDBJ whole genome shotgun (WGS) entry which is preliminary data.</text>
</comment>
<evidence type="ECO:0000256" key="5">
    <source>
        <dbReference type="ARBA" id="ARBA00022692"/>
    </source>
</evidence>
<organism evidence="14 15">
    <name type="scientific">Dyella kyungheensis</name>
    <dbReference type="NCBI Taxonomy" id="1242174"/>
    <lineage>
        <taxon>Bacteria</taxon>
        <taxon>Pseudomonadati</taxon>
        <taxon>Pseudomonadota</taxon>
        <taxon>Gammaproteobacteria</taxon>
        <taxon>Lysobacterales</taxon>
        <taxon>Rhodanobacteraceae</taxon>
        <taxon>Dyella</taxon>
    </lineage>
</organism>
<evidence type="ECO:0000313" key="14">
    <source>
        <dbReference type="EMBL" id="MBM7123584.1"/>
    </source>
</evidence>
<feature type="transmembrane region" description="Helical" evidence="13">
    <location>
        <begin position="12"/>
        <end position="30"/>
    </location>
</feature>
<evidence type="ECO:0000256" key="4">
    <source>
        <dbReference type="ARBA" id="ARBA00022538"/>
    </source>
</evidence>
<comment type="subcellular location">
    <subcellularLocation>
        <location evidence="1">Membrane</location>
        <topology evidence="1">Multi-pass membrane protein</topology>
    </subcellularLocation>
</comment>
<comment type="similarity">
    <text evidence="2">Belongs to the TMEM175 family.</text>
</comment>
<name>A0ABS2JX68_9GAMM</name>
<comment type="catalytic activity">
    <reaction evidence="12">
        <text>K(+)(in) = K(+)(out)</text>
        <dbReference type="Rhea" id="RHEA:29463"/>
        <dbReference type="ChEBI" id="CHEBI:29103"/>
    </reaction>
</comment>
<protein>
    <submittedName>
        <fullName evidence="14">DUF1211 domain-containing protein</fullName>
    </submittedName>
</protein>
<evidence type="ECO:0000256" key="8">
    <source>
        <dbReference type="ARBA" id="ARBA00022989"/>
    </source>
</evidence>
<feature type="transmembrane region" description="Helical" evidence="13">
    <location>
        <begin position="156"/>
        <end position="185"/>
    </location>
</feature>
<keyword evidence="7" id="KW-0630">Potassium</keyword>
<evidence type="ECO:0000256" key="2">
    <source>
        <dbReference type="ARBA" id="ARBA00006920"/>
    </source>
</evidence>
<dbReference type="PANTHER" id="PTHR31462:SF5">
    <property type="entry name" value="ENDOSOMAL_LYSOSOMAL PROTON CHANNEL TMEM175"/>
    <property type="match status" value="1"/>
</dbReference>
<dbReference type="PANTHER" id="PTHR31462">
    <property type="entry name" value="ENDOSOMAL/LYSOSOMAL POTASSIUM CHANNEL TMEM175"/>
    <property type="match status" value="1"/>
</dbReference>
<dbReference type="InterPro" id="IPR010617">
    <property type="entry name" value="TMEM175-like"/>
</dbReference>
<dbReference type="RefSeq" id="WP_204638106.1">
    <property type="nucleotide sequence ID" value="NZ_JADIKC010000013.1"/>
</dbReference>
<keyword evidence="4" id="KW-0633">Potassium transport</keyword>
<evidence type="ECO:0000313" key="15">
    <source>
        <dbReference type="Proteomes" id="UP001430065"/>
    </source>
</evidence>
<feature type="transmembrane region" description="Helical" evidence="13">
    <location>
        <begin position="99"/>
        <end position="124"/>
    </location>
</feature>
<proteinExistence type="inferred from homology"/>
<keyword evidence="6" id="KW-0631">Potassium channel</keyword>
<dbReference type="EMBL" id="JADIKC010000013">
    <property type="protein sequence ID" value="MBM7123584.1"/>
    <property type="molecule type" value="Genomic_DNA"/>
</dbReference>
<evidence type="ECO:0000256" key="10">
    <source>
        <dbReference type="ARBA" id="ARBA00023136"/>
    </source>
</evidence>
<reference evidence="14 15" key="1">
    <citation type="submission" date="2020-10" db="EMBL/GenBank/DDBJ databases">
        <title>Phylogeny of dyella-like bacteria.</title>
        <authorList>
            <person name="Fu J."/>
        </authorList>
    </citation>
    <scope>NUCLEOTIDE SEQUENCE [LARGE SCALE GENOMIC DNA]</scope>
    <source>
        <strain evidence="14 15">THG-B117</strain>
    </source>
</reference>
<evidence type="ECO:0000256" key="12">
    <source>
        <dbReference type="ARBA" id="ARBA00034430"/>
    </source>
</evidence>
<feature type="transmembrane region" description="Helical" evidence="13">
    <location>
        <begin position="75"/>
        <end position="93"/>
    </location>
</feature>
<sequence length="206" mass="23252">MRPETSPDNRVAAFSDGVIAVIITLMVLELKAPDADTFSALWPLWPTVLSYAVSYLFIAIVWLNHRHLMQYARHATSRLIWVNFAHLFAVSLVPFTTAWVARTILAAAPVAVYAAVFVGVNAAYRVFESEVLKQVGAAQMGEQERRMRRRRSLSTLLIFVAASLTALVAPRIGFAMICAALFLYLRPEAPFHWRLRGFRRTRHPVK</sequence>
<keyword evidence="5 13" id="KW-0812">Transmembrane</keyword>
<evidence type="ECO:0000256" key="6">
    <source>
        <dbReference type="ARBA" id="ARBA00022826"/>
    </source>
</evidence>
<gene>
    <name evidence="14" type="ORF">ISP20_20635</name>
</gene>
<evidence type="ECO:0000256" key="11">
    <source>
        <dbReference type="ARBA" id="ARBA00023303"/>
    </source>
</evidence>
<accession>A0ABS2JX68</accession>
<dbReference type="Proteomes" id="UP001430065">
    <property type="component" value="Unassembled WGS sequence"/>
</dbReference>
<keyword evidence="11" id="KW-0407">Ion channel</keyword>
<evidence type="ECO:0000256" key="3">
    <source>
        <dbReference type="ARBA" id="ARBA00022448"/>
    </source>
</evidence>
<dbReference type="Pfam" id="PF06736">
    <property type="entry name" value="TMEM175"/>
    <property type="match status" value="1"/>
</dbReference>
<keyword evidence="15" id="KW-1185">Reference proteome</keyword>
<evidence type="ECO:0000256" key="9">
    <source>
        <dbReference type="ARBA" id="ARBA00023065"/>
    </source>
</evidence>
<keyword evidence="3" id="KW-0813">Transport</keyword>
<feature type="transmembrane region" description="Helical" evidence="13">
    <location>
        <begin position="42"/>
        <end position="63"/>
    </location>
</feature>
<evidence type="ECO:0000256" key="1">
    <source>
        <dbReference type="ARBA" id="ARBA00004141"/>
    </source>
</evidence>
<keyword evidence="8 13" id="KW-1133">Transmembrane helix</keyword>
<keyword evidence="9" id="KW-0406">Ion transport</keyword>